<sequence>MSYLHARQELRREAADHFQTRQVVLTPSGEIKPFGDPLSFLEMQTLRKQGSIQQVSEGQLFANLGVSLQLVVEHKGRKALVLVQQGSTLKLVSGYVPEENLHQPLQTAWAELMEEVLPIAQDGLIYGFVREGKLLPDPYCLERESTLAICPSAFLPWVTLRSFQSESWPAGYYVHEPTASLQLVYPITVELPDMINLRHAEDIFEHSTSGQGELVSRYDPNCFCVLMELDSQSSPTGHFYQLVEGEWEQKDVSALTLSEFFTRT</sequence>
<proteinExistence type="predicted"/>
<dbReference type="EMBL" id="FWPT01000002">
    <property type="protein sequence ID" value="SMA37721.1"/>
    <property type="molecule type" value="Genomic_DNA"/>
</dbReference>
<keyword evidence="2" id="KW-1185">Reference proteome</keyword>
<dbReference type="OrthoDB" id="6961954at2"/>
<dbReference type="RefSeq" id="WP_087107113.1">
    <property type="nucleotide sequence ID" value="NZ_CBCSCN010000014.1"/>
</dbReference>
<name>A0A1X7AG99_9GAMM</name>
<gene>
    <name evidence="1" type="ORF">EHSB41UT_00778</name>
</gene>
<evidence type="ECO:0000313" key="1">
    <source>
        <dbReference type="EMBL" id="SMA37721.1"/>
    </source>
</evidence>
<dbReference type="AlphaFoldDB" id="A0A1X7AG99"/>
<dbReference type="Proteomes" id="UP000196573">
    <property type="component" value="Unassembled WGS sequence"/>
</dbReference>
<protein>
    <submittedName>
        <fullName evidence="1">Uncharacterized protein</fullName>
    </submittedName>
</protein>
<reference evidence="1 2" key="1">
    <citation type="submission" date="2017-03" db="EMBL/GenBank/DDBJ databases">
        <authorList>
            <person name="Afonso C.L."/>
            <person name="Miller P.J."/>
            <person name="Scott M.A."/>
            <person name="Spackman E."/>
            <person name="Goraichik I."/>
            <person name="Dimitrov K.M."/>
            <person name="Suarez D.L."/>
            <person name="Swayne D.E."/>
        </authorList>
    </citation>
    <scope>NUCLEOTIDE SEQUENCE [LARGE SCALE GENOMIC DNA]</scope>
    <source>
        <strain evidence="1">SB41UT1</strain>
    </source>
</reference>
<evidence type="ECO:0000313" key="2">
    <source>
        <dbReference type="Proteomes" id="UP000196573"/>
    </source>
</evidence>
<accession>A0A1X7AG99</accession>
<organism evidence="1 2">
    <name type="scientific">Parendozoicomonas haliclonae</name>
    <dbReference type="NCBI Taxonomy" id="1960125"/>
    <lineage>
        <taxon>Bacteria</taxon>
        <taxon>Pseudomonadati</taxon>
        <taxon>Pseudomonadota</taxon>
        <taxon>Gammaproteobacteria</taxon>
        <taxon>Oceanospirillales</taxon>
        <taxon>Endozoicomonadaceae</taxon>
        <taxon>Parendozoicomonas</taxon>
    </lineage>
</organism>